<reference evidence="2 3" key="1">
    <citation type="submission" date="2020-08" db="EMBL/GenBank/DDBJ databases">
        <title>Genomic Encyclopedia of Type Strains, Phase III (KMG-III): the genomes of soil and plant-associated and newly described type strains.</title>
        <authorList>
            <person name="Whitman W."/>
        </authorList>
    </citation>
    <scope>NUCLEOTIDE SEQUENCE [LARGE SCALE GENOMIC DNA]</scope>
    <source>
        <strain evidence="2 3">CECT 4462</strain>
    </source>
</reference>
<sequence>MRFSHLAVMGLVGVFSLTGCVFFPQEQLYQLQPTTATELPRSGTGVEVLLGPFKLADYLQRETLVQRQGDGTLVVNDKARWAGDLQKDMAQLILRQLASDLDSSRLVLYPDDTGFKPELQITLEISRLDSGPEQPAVLEAQWRLLDSRGEMQNGRILHLRQNHDGSLSDQVHAQGLLLQQLSDQIASSTRPLVARLEAEKARAARAAKEQAALAATRKKEKEKIFKLPASVPIRTDMEVFRF</sequence>
<dbReference type="RefSeq" id="WP_183165484.1">
    <property type="nucleotide sequence ID" value="NZ_JACHXI010000003.1"/>
</dbReference>
<dbReference type="Pfam" id="PF03886">
    <property type="entry name" value="ABC_trans_aux"/>
    <property type="match status" value="1"/>
</dbReference>
<dbReference type="Gene3D" id="3.40.50.10610">
    <property type="entry name" value="ABC-type transport auxiliary lipoprotein component"/>
    <property type="match status" value="1"/>
</dbReference>
<accession>A0A839T022</accession>
<name>A0A839T022_AZOMA</name>
<dbReference type="InterPro" id="IPR005586">
    <property type="entry name" value="ABC_trans_aux"/>
</dbReference>
<dbReference type="PROSITE" id="PS51257">
    <property type="entry name" value="PROKAR_LIPOPROTEIN"/>
    <property type="match status" value="1"/>
</dbReference>
<evidence type="ECO:0000313" key="2">
    <source>
        <dbReference type="EMBL" id="MBB3102488.1"/>
    </source>
</evidence>
<comment type="caution">
    <text evidence="2">The sequence shown here is derived from an EMBL/GenBank/DDBJ whole genome shotgun (WGS) entry which is preliminary data.</text>
</comment>
<keyword evidence="3" id="KW-1185">Reference proteome</keyword>
<organism evidence="2 3">
    <name type="scientific">Azomonas macrocytogenes</name>
    <name type="common">Azotobacter macrocytogenes</name>
    <dbReference type="NCBI Taxonomy" id="69962"/>
    <lineage>
        <taxon>Bacteria</taxon>
        <taxon>Pseudomonadati</taxon>
        <taxon>Pseudomonadota</taxon>
        <taxon>Gammaproteobacteria</taxon>
        <taxon>Pseudomonadales</taxon>
        <taxon>Pseudomonadaceae</taxon>
        <taxon>Azomonas</taxon>
    </lineage>
</organism>
<dbReference type="AlphaFoldDB" id="A0A839T022"/>
<evidence type="ECO:0000259" key="1">
    <source>
        <dbReference type="Pfam" id="PF03886"/>
    </source>
</evidence>
<proteinExistence type="predicted"/>
<dbReference type="SUPFAM" id="SSF159594">
    <property type="entry name" value="XCC0632-like"/>
    <property type="match status" value="1"/>
</dbReference>
<evidence type="ECO:0000313" key="3">
    <source>
        <dbReference type="Proteomes" id="UP000549250"/>
    </source>
</evidence>
<dbReference type="Proteomes" id="UP000549250">
    <property type="component" value="Unassembled WGS sequence"/>
</dbReference>
<gene>
    <name evidence="2" type="ORF">FHR87_000871</name>
</gene>
<protein>
    <recommendedName>
        <fullName evidence="1">ABC-type transport auxiliary lipoprotein component domain-containing protein</fullName>
    </recommendedName>
</protein>
<dbReference type="EMBL" id="JACHXI010000003">
    <property type="protein sequence ID" value="MBB3102488.1"/>
    <property type="molecule type" value="Genomic_DNA"/>
</dbReference>
<feature type="domain" description="ABC-type transport auxiliary lipoprotein component" evidence="1">
    <location>
        <begin position="29"/>
        <end position="186"/>
    </location>
</feature>